<dbReference type="Pfam" id="PF26639">
    <property type="entry name" value="Het-6_barrel"/>
    <property type="match status" value="1"/>
</dbReference>
<dbReference type="VEuPathDB" id="FungiDB:MAPG_03428"/>
<proteinExistence type="predicted"/>
<dbReference type="PANTHER" id="PTHR24148">
    <property type="entry name" value="ANKYRIN REPEAT DOMAIN-CONTAINING PROTEIN 39 HOMOLOG-RELATED"/>
    <property type="match status" value="1"/>
</dbReference>
<dbReference type="EMBL" id="GL876967">
    <property type="protein sequence ID" value="KLU84384.1"/>
    <property type="molecule type" value="Genomic_DNA"/>
</dbReference>
<reference evidence="5" key="4">
    <citation type="journal article" date="2015" name="G3 (Bethesda)">
        <title>Genome sequences of three phytopathogenic species of the Magnaporthaceae family of fungi.</title>
        <authorList>
            <person name="Okagaki L.H."/>
            <person name="Nunes C.C."/>
            <person name="Sailsbery J."/>
            <person name="Clay B."/>
            <person name="Brown D."/>
            <person name="John T."/>
            <person name="Oh Y."/>
            <person name="Young N."/>
            <person name="Fitzgerald M."/>
            <person name="Haas B.J."/>
            <person name="Zeng Q."/>
            <person name="Young S."/>
            <person name="Adiconis X."/>
            <person name="Fan L."/>
            <person name="Levin J.Z."/>
            <person name="Mitchell T.K."/>
            <person name="Okubara P.A."/>
            <person name="Farman M.L."/>
            <person name="Kohn L.M."/>
            <person name="Birren B."/>
            <person name="Ma L.-J."/>
            <person name="Dean R.A."/>
        </authorList>
    </citation>
    <scope>NUCLEOTIDE SEQUENCE</scope>
    <source>
        <strain evidence="5">ATCC 64411 / 73-15</strain>
    </source>
</reference>
<evidence type="ECO:0000313" key="6">
    <source>
        <dbReference type="Proteomes" id="UP000011715"/>
    </source>
</evidence>
<keyword evidence="6" id="KW-1185">Reference proteome</keyword>
<dbReference type="Proteomes" id="UP000011715">
    <property type="component" value="Unassembled WGS sequence"/>
</dbReference>
<dbReference type="Pfam" id="PF06985">
    <property type="entry name" value="HET"/>
    <property type="match status" value="1"/>
</dbReference>
<keyword evidence="2" id="KW-0812">Transmembrane</keyword>
<dbReference type="OMA" id="WHISKIY"/>
<evidence type="ECO:0000256" key="1">
    <source>
        <dbReference type="SAM" id="MobiDB-lite"/>
    </source>
</evidence>
<accession>A0A0C4DTZ7</accession>
<dbReference type="InterPro" id="IPR052895">
    <property type="entry name" value="HetReg/Transcr_Mod"/>
</dbReference>
<evidence type="ECO:0000256" key="2">
    <source>
        <dbReference type="SAM" id="Phobius"/>
    </source>
</evidence>
<dbReference type="PANTHER" id="PTHR24148:SF73">
    <property type="entry name" value="HET DOMAIN PROTEIN (AFU_ORTHOLOGUE AFUA_8G01020)"/>
    <property type="match status" value="1"/>
</dbReference>
<organism evidence="5 6">
    <name type="scientific">Magnaporthiopsis poae (strain ATCC 64411 / 73-15)</name>
    <name type="common">Kentucky bluegrass fungus</name>
    <name type="synonym">Magnaporthe poae</name>
    <dbReference type="NCBI Taxonomy" id="644358"/>
    <lineage>
        <taxon>Eukaryota</taxon>
        <taxon>Fungi</taxon>
        <taxon>Dikarya</taxon>
        <taxon>Ascomycota</taxon>
        <taxon>Pezizomycotina</taxon>
        <taxon>Sordariomycetes</taxon>
        <taxon>Sordariomycetidae</taxon>
        <taxon>Magnaporthales</taxon>
        <taxon>Magnaporthaceae</taxon>
        <taxon>Magnaporthiopsis</taxon>
    </lineage>
</organism>
<evidence type="ECO:0000313" key="4">
    <source>
        <dbReference type="EMBL" id="KLU84384.1"/>
    </source>
</evidence>
<evidence type="ECO:0000259" key="3">
    <source>
        <dbReference type="Pfam" id="PF06985"/>
    </source>
</evidence>
<dbReference type="EnsemblFungi" id="MAPG_03428T0">
    <property type="protein sequence ID" value="MAPG_03428T0"/>
    <property type="gene ID" value="MAPG_03428"/>
</dbReference>
<evidence type="ECO:0000313" key="5">
    <source>
        <dbReference type="EnsemblFungi" id="MAPG_03428T0"/>
    </source>
</evidence>
<reference evidence="4" key="1">
    <citation type="submission" date="2010-05" db="EMBL/GenBank/DDBJ databases">
        <title>The Genome Sequence of Magnaporthe poae strain ATCC 64411.</title>
        <authorList>
            <consortium name="The Broad Institute Genome Sequencing Platform"/>
            <consortium name="Broad Institute Genome Sequencing Center for Infectious Disease"/>
            <person name="Ma L.-J."/>
            <person name="Dead R."/>
            <person name="Young S."/>
            <person name="Zeng Q."/>
            <person name="Koehrsen M."/>
            <person name="Alvarado L."/>
            <person name="Berlin A."/>
            <person name="Chapman S.B."/>
            <person name="Chen Z."/>
            <person name="Freedman E."/>
            <person name="Gellesch M."/>
            <person name="Goldberg J."/>
            <person name="Griggs A."/>
            <person name="Gujja S."/>
            <person name="Heilman E.R."/>
            <person name="Heiman D."/>
            <person name="Hepburn T."/>
            <person name="Howarth C."/>
            <person name="Jen D."/>
            <person name="Larson L."/>
            <person name="Mehta T."/>
            <person name="Neiman D."/>
            <person name="Pearson M."/>
            <person name="Roberts A."/>
            <person name="Saif S."/>
            <person name="Shea T."/>
            <person name="Shenoy N."/>
            <person name="Sisk P."/>
            <person name="Stolte C."/>
            <person name="Sykes S."/>
            <person name="Walk T."/>
            <person name="White J."/>
            <person name="Yandava C."/>
            <person name="Haas B."/>
            <person name="Nusbaum C."/>
            <person name="Birren B."/>
        </authorList>
    </citation>
    <scope>NUCLEOTIDE SEQUENCE</scope>
    <source>
        <strain evidence="4">ATCC 64411</strain>
    </source>
</reference>
<reference evidence="4" key="3">
    <citation type="submission" date="2011-03" db="EMBL/GenBank/DDBJ databases">
        <title>Annotation of Magnaporthe poae ATCC 64411.</title>
        <authorList>
            <person name="Ma L.-J."/>
            <person name="Dead R."/>
            <person name="Young S.K."/>
            <person name="Zeng Q."/>
            <person name="Gargeya S."/>
            <person name="Fitzgerald M."/>
            <person name="Haas B."/>
            <person name="Abouelleil A."/>
            <person name="Alvarado L."/>
            <person name="Arachchi H.M."/>
            <person name="Berlin A."/>
            <person name="Brown A."/>
            <person name="Chapman S.B."/>
            <person name="Chen Z."/>
            <person name="Dunbar C."/>
            <person name="Freedman E."/>
            <person name="Gearin G."/>
            <person name="Gellesch M."/>
            <person name="Goldberg J."/>
            <person name="Griggs A."/>
            <person name="Gujja S."/>
            <person name="Heiman D."/>
            <person name="Howarth C."/>
            <person name="Larson L."/>
            <person name="Lui A."/>
            <person name="MacDonald P.J.P."/>
            <person name="Mehta T."/>
            <person name="Montmayeur A."/>
            <person name="Murphy C."/>
            <person name="Neiman D."/>
            <person name="Pearson M."/>
            <person name="Priest M."/>
            <person name="Roberts A."/>
            <person name="Saif S."/>
            <person name="Shea T."/>
            <person name="Shenoy N."/>
            <person name="Sisk P."/>
            <person name="Stolte C."/>
            <person name="Sykes S."/>
            <person name="Yandava C."/>
            <person name="Wortman J."/>
            <person name="Nusbaum C."/>
            <person name="Birren B."/>
        </authorList>
    </citation>
    <scope>NUCLEOTIDE SEQUENCE</scope>
    <source>
        <strain evidence="4">ATCC 64411</strain>
    </source>
</reference>
<feature type="transmembrane region" description="Helical" evidence="2">
    <location>
        <begin position="133"/>
        <end position="151"/>
    </location>
</feature>
<gene>
    <name evidence="4" type="ORF">MAPG_03428</name>
</gene>
<dbReference type="STRING" id="644358.A0A0C4DTZ7"/>
<dbReference type="InterPro" id="IPR010730">
    <property type="entry name" value="HET"/>
</dbReference>
<reference evidence="6" key="2">
    <citation type="submission" date="2010-05" db="EMBL/GenBank/DDBJ databases">
        <title>The genome sequence of Magnaporthe poae strain ATCC 64411.</title>
        <authorList>
            <person name="Ma L.-J."/>
            <person name="Dead R."/>
            <person name="Young S."/>
            <person name="Zeng Q."/>
            <person name="Koehrsen M."/>
            <person name="Alvarado L."/>
            <person name="Berlin A."/>
            <person name="Chapman S.B."/>
            <person name="Chen Z."/>
            <person name="Freedman E."/>
            <person name="Gellesch M."/>
            <person name="Goldberg J."/>
            <person name="Griggs A."/>
            <person name="Gujja S."/>
            <person name="Heilman E.R."/>
            <person name="Heiman D."/>
            <person name="Hepburn T."/>
            <person name="Howarth C."/>
            <person name="Jen D."/>
            <person name="Larson L."/>
            <person name="Mehta T."/>
            <person name="Neiman D."/>
            <person name="Pearson M."/>
            <person name="Roberts A."/>
            <person name="Saif S."/>
            <person name="Shea T."/>
            <person name="Shenoy N."/>
            <person name="Sisk P."/>
            <person name="Stolte C."/>
            <person name="Sykes S."/>
            <person name="Walk T."/>
            <person name="White J."/>
            <person name="Yandava C."/>
            <person name="Haas B."/>
            <person name="Nusbaum C."/>
            <person name="Birren B."/>
        </authorList>
    </citation>
    <scope>NUCLEOTIDE SEQUENCE [LARGE SCALE GENOMIC DNA]</scope>
    <source>
        <strain evidence="6">ATCC 64411 / 73-15</strain>
    </source>
</reference>
<feature type="region of interest" description="Disordered" evidence="1">
    <location>
        <begin position="729"/>
        <end position="763"/>
    </location>
</feature>
<name>A0A0C4DTZ7_MAGP6</name>
<protein>
    <recommendedName>
        <fullName evidence="3">Heterokaryon incompatibility domain-containing protein</fullName>
    </recommendedName>
</protein>
<reference evidence="5" key="5">
    <citation type="submission" date="2015-06" db="UniProtKB">
        <authorList>
            <consortium name="EnsemblFungi"/>
        </authorList>
    </citation>
    <scope>IDENTIFICATION</scope>
    <source>
        <strain evidence="5">ATCC 64411</strain>
    </source>
</reference>
<dbReference type="AlphaFoldDB" id="A0A0C4DTZ7"/>
<feature type="transmembrane region" description="Helical" evidence="2">
    <location>
        <begin position="157"/>
        <end position="175"/>
    </location>
</feature>
<feature type="domain" description="Heterokaryon incompatibility" evidence="3">
    <location>
        <begin position="292"/>
        <end position="447"/>
    </location>
</feature>
<keyword evidence="2" id="KW-0472">Membrane</keyword>
<dbReference type="OrthoDB" id="2157530at2759"/>
<dbReference type="eggNOG" id="ENOG502RS9E">
    <property type="taxonomic scope" value="Eukaryota"/>
</dbReference>
<feature type="transmembrane region" description="Helical" evidence="2">
    <location>
        <begin position="62"/>
        <end position="89"/>
    </location>
</feature>
<keyword evidence="2" id="KW-1133">Transmembrane helix</keyword>
<dbReference type="EMBL" id="ADBL01000821">
    <property type="status" value="NOT_ANNOTATED_CDS"/>
    <property type="molecule type" value="Genomic_DNA"/>
</dbReference>
<sequence>MDTHGEDVTTEEIRRRMDVIVDDLRQEVLKTGYRCNVNRQVPLRLPAPSFSPRRNDSNLKGAVLMAALLGLCNVRLFGIWGLILLSAYLSELTFLITREEPHNAHAFEAFHVKARGFIVHAITLSSMPFVRRGIFWTISVIAAFPQLSATTSQSPEVIVGLLSILLICFSIVWAARRGFLRMSRLASIWKPLYPPYGGTTAIIVTLLETLRGVQKAAAWRRRLYARLAGVFAALHLPRYLLPGLPHSPPQSWGYRPLTQPRQIRLVRLHRWVPFRGVRATITHVELENPPLYDAISYHWGTSEERRRLKVLDEIGASSSPRWLEVSEPTYDALYNLSSPWKTRLLWIDAVCIDQSPHPRNTEKGAQVMLMREIYGKANRVIVYLGNSVLAPAAHSLIHELILLRSAGCHGSELYQKVSRGEGMSVRWIALIELLAQPWFRRVWVIQEVAAASLNSPRIWYGGRLYDWTSLLAAFELLGGFEMANFLQTVHQGRVAVDHLQSMRSMDDMRKRVALVDMNRWSKGGLMQSPAPLFYLLESSMAHQASDARDKVFALLGLTGDDHPPKLTPDYRSETTVESVYVNTAKYLLTTKRPLSFLQLAGVGVSRRHQALPSWVPDWAGSTDRGAPMSPTLWEQSKFRCNYYRATGSARPAFSTRRVGDREALALSCTRVDTLAQLSAVHAPAIEDDEFISIGPVTLVDPRDMLEAHRWHQETLAMVLGSHAPDPYPSGRNASWQALPPPGPADSKGVESDKPPGPGRIPSQPLREVFWRVLTGDLNLSRMLRPAPMTRQEDYNNWVFFMAEMAAYLAIDSKDARVPVHDVGFWRRYDAGLPFANAMASCAVGRRVCVTAAGRLGCVPPLSQVEDEVVLIHGAPTPFVIRKIAAEIGADSNLYELVGACYMHGMMDGEALPADDTQEAEKLVLV</sequence>